<dbReference type="PANTHER" id="PTHR37984:SF5">
    <property type="entry name" value="PROTEIN NYNRIN-LIKE"/>
    <property type="match status" value="1"/>
</dbReference>
<dbReference type="InterPro" id="IPR041588">
    <property type="entry name" value="Integrase_H2C2"/>
</dbReference>
<feature type="compositionally biased region" description="Polar residues" evidence="7">
    <location>
        <begin position="139"/>
        <end position="164"/>
    </location>
</feature>
<dbReference type="InterPro" id="IPR001584">
    <property type="entry name" value="Integrase_cat-core"/>
</dbReference>
<dbReference type="InterPro" id="IPR036397">
    <property type="entry name" value="RNaseH_sf"/>
</dbReference>
<reference evidence="9 10" key="1">
    <citation type="submission" date="2020-04" db="EMBL/GenBank/DDBJ databases">
        <title>Perkinsus chesapeaki whole genome sequence.</title>
        <authorList>
            <person name="Bogema D.R."/>
        </authorList>
    </citation>
    <scope>NUCLEOTIDE SEQUENCE [LARGE SCALE GENOMIC DNA]</scope>
    <source>
        <strain evidence="9">ATCC PRA-425</strain>
    </source>
</reference>
<dbReference type="InterPro" id="IPR012337">
    <property type="entry name" value="RNaseH-like_sf"/>
</dbReference>
<dbReference type="Gene3D" id="3.10.10.10">
    <property type="entry name" value="HIV Type 1 Reverse Transcriptase, subunit A, domain 1"/>
    <property type="match status" value="1"/>
</dbReference>
<dbReference type="CDD" id="cd00303">
    <property type="entry name" value="retropepsin_like"/>
    <property type="match status" value="1"/>
</dbReference>
<dbReference type="GO" id="GO:0006508">
    <property type="term" value="P:proteolysis"/>
    <property type="evidence" value="ECO:0007669"/>
    <property type="project" value="InterPro"/>
</dbReference>
<dbReference type="Gene3D" id="3.30.420.10">
    <property type="entry name" value="Ribonuclease H-like superfamily/Ribonuclease H"/>
    <property type="match status" value="1"/>
</dbReference>
<dbReference type="GO" id="GO:0004190">
    <property type="term" value="F:aspartic-type endopeptidase activity"/>
    <property type="evidence" value="ECO:0007669"/>
    <property type="project" value="InterPro"/>
</dbReference>
<dbReference type="Pfam" id="PF17921">
    <property type="entry name" value="Integrase_H2C2"/>
    <property type="match status" value="1"/>
</dbReference>
<dbReference type="InterPro" id="IPR043502">
    <property type="entry name" value="DNA/RNA_pol_sf"/>
</dbReference>
<keyword evidence="6" id="KW-0695">RNA-directed DNA polymerase</keyword>
<evidence type="ECO:0000256" key="7">
    <source>
        <dbReference type="SAM" id="MobiDB-lite"/>
    </source>
</evidence>
<keyword evidence="10" id="KW-1185">Reference proteome</keyword>
<evidence type="ECO:0000256" key="3">
    <source>
        <dbReference type="ARBA" id="ARBA00022722"/>
    </source>
</evidence>
<keyword evidence="5" id="KW-0378">Hydrolase</keyword>
<organism evidence="9 10">
    <name type="scientific">Perkinsus chesapeaki</name>
    <name type="common">Clam parasite</name>
    <name type="synonym">Perkinsus andrewsi</name>
    <dbReference type="NCBI Taxonomy" id="330153"/>
    <lineage>
        <taxon>Eukaryota</taxon>
        <taxon>Sar</taxon>
        <taxon>Alveolata</taxon>
        <taxon>Perkinsozoa</taxon>
        <taxon>Perkinsea</taxon>
        <taxon>Perkinsida</taxon>
        <taxon>Perkinsidae</taxon>
        <taxon>Perkinsus</taxon>
    </lineage>
</organism>
<dbReference type="OrthoDB" id="444601at2759"/>
<dbReference type="InterPro" id="IPR001969">
    <property type="entry name" value="Aspartic_peptidase_AS"/>
</dbReference>
<dbReference type="PROSITE" id="PS50994">
    <property type="entry name" value="INTEGRASE"/>
    <property type="match status" value="1"/>
</dbReference>
<dbReference type="SUPFAM" id="SSF53098">
    <property type="entry name" value="Ribonuclease H-like"/>
    <property type="match status" value="1"/>
</dbReference>
<dbReference type="InterPro" id="IPR043128">
    <property type="entry name" value="Rev_trsase/Diguanyl_cyclase"/>
</dbReference>
<evidence type="ECO:0000256" key="5">
    <source>
        <dbReference type="ARBA" id="ARBA00022801"/>
    </source>
</evidence>
<dbReference type="Gene3D" id="1.10.340.70">
    <property type="match status" value="1"/>
</dbReference>
<dbReference type="InterPro" id="IPR008042">
    <property type="entry name" value="Retrotrans_Pao"/>
</dbReference>
<dbReference type="PANTHER" id="PTHR37984">
    <property type="entry name" value="PROTEIN CBG26694"/>
    <property type="match status" value="1"/>
</dbReference>
<keyword evidence="2" id="KW-0548">Nucleotidyltransferase</keyword>
<evidence type="ECO:0000256" key="1">
    <source>
        <dbReference type="ARBA" id="ARBA00022679"/>
    </source>
</evidence>
<feature type="region of interest" description="Disordered" evidence="7">
    <location>
        <begin position="139"/>
        <end position="168"/>
    </location>
</feature>
<dbReference type="GO" id="GO:0004519">
    <property type="term" value="F:endonuclease activity"/>
    <property type="evidence" value="ECO:0007669"/>
    <property type="project" value="UniProtKB-KW"/>
</dbReference>
<dbReference type="Gene3D" id="3.30.70.270">
    <property type="match status" value="1"/>
</dbReference>
<protein>
    <recommendedName>
        <fullName evidence="8">Integrase catalytic domain-containing protein</fullName>
    </recommendedName>
</protein>
<proteinExistence type="predicted"/>
<feature type="domain" description="Integrase catalytic" evidence="8">
    <location>
        <begin position="1503"/>
        <end position="1669"/>
    </location>
</feature>
<feature type="compositionally biased region" description="Basic and acidic residues" evidence="7">
    <location>
        <begin position="410"/>
        <end position="421"/>
    </location>
</feature>
<feature type="region of interest" description="Disordered" evidence="7">
    <location>
        <begin position="402"/>
        <end position="427"/>
    </location>
</feature>
<dbReference type="EMBL" id="JAAPAO010000306">
    <property type="protein sequence ID" value="KAF4663799.1"/>
    <property type="molecule type" value="Genomic_DNA"/>
</dbReference>
<evidence type="ECO:0000313" key="10">
    <source>
        <dbReference type="Proteomes" id="UP000591131"/>
    </source>
</evidence>
<dbReference type="GO" id="GO:0015074">
    <property type="term" value="P:DNA integration"/>
    <property type="evidence" value="ECO:0007669"/>
    <property type="project" value="InterPro"/>
</dbReference>
<evidence type="ECO:0000259" key="8">
    <source>
        <dbReference type="PROSITE" id="PS50994"/>
    </source>
</evidence>
<evidence type="ECO:0000313" key="9">
    <source>
        <dbReference type="EMBL" id="KAF4663799.1"/>
    </source>
</evidence>
<dbReference type="GO" id="GO:0003676">
    <property type="term" value="F:nucleic acid binding"/>
    <property type="evidence" value="ECO:0007669"/>
    <property type="project" value="InterPro"/>
</dbReference>
<keyword evidence="4" id="KW-0255">Endonuclease</keyword>
<keyword evidence="1" id="KW-0808">Transferase</keyword>
<accession>A0A7J6LWX2</accession>
<sequence length="1754" mass="196275">MPSTSTSTSPTLRYFKVPNKDRFVPGYVLRASDSGQALFIIVEAPLATASAQLLGDDVHFFNLANKPYLGAWISGAHKAHWRVSADTVPIGKSIGSQGDPLLPEDIPVDLQLPELPKHFEEGPAPEDDLAKEFMSLSSKGGETGIRTSPVKSAHKQATSPQSPLGVSGAAPVSTSGVYYEEPLYVVLPNEHSPVDGKVIHHARTAANAAAVPNGKIFSGIDDVRPISDILKAANEAAAYNAWTAVEYYFFLIRIVSEEVRRKICPQPQPSAAAYGSEVHRLCSLLHNEYSSETELVQALFRWNSLVMGDKQSLSEYLKFFEQTRQQVERLQGSPIDDRVLKHKLLMTLPNVHREVGLTKMSTVGYHGLLHELIQLDRVRQLATAHRKSGHLVSSKAVNSVDANYVAPDNRQPERRRGDRRPAPSKPKRWSCLRCLDTVEPPGHHHRNCPSPNPVEKDGRCVHCNRTIGSGKNCCQDPSKCTASTNRKCPRCAAEGQHHPFHCPGSLPPSQSNSDNKQRANTTSLTFENVLIAGTTTPVPTSSLRSTTLKVLSSNGTFPFTGLIDTGAEMTAMSQSLVERLISAGVHVPKPRSFCTALMADGKPIRECPIHNLTFVHGSQHIVAPVVVIRGLSKDALVSADLFRQFNDPTLWLFSKTEDRLVNLGSLDPELRRLWDIFFSKLETRRLSPSTDTVEPLLNDVTREEDCEHIGNSSASPDVSNLPQAPVIYGISLEGVTDNSVANDYSICTTYADPSAVDIDMVLPTRYKHKIKWLRPKPTNNVQALRKQADRLEARLRREGILDLYDAEIKKFEQKGYIKPIDPNYAKFCLNHFPVVRKHGNELSSMKVRPVFDGSSLRGIVSPNISDSDKQHVTSSIYLLRRFRHFISCDFQAAFLQVEYESEEDRRYLCFWWRGILYSYQRVLFGLPDSPGALIHSLDDNLCTSRAEIRQALQVDDTGEYGLRILMDDLSIGASSHHLAHEVLKIVLRNAAKRGFEENEAKRVESEGGSAKSGSMLGYHWSSNDDTLIISACASATRLLESVETVGDYRKFLATFFDPCGLYLEYMMKARLHLQESGMAGKTNKLTAEQKSTIQDWLSMLRSASPVPRLLYPDNHDFDTIIAFVDASNKASAVIVETLGGCRIWARGFVTPVDVKPTAPRMELDALCTSSTLLKNFIVDVTDYWGINKLIICTDSEVNLARLRRTSTTIKTPDELVRQRRVIKIRNTVHELQQKTSVRVLFTHIEGALNPADLPSRGKISEDIHRSAREAYVSYLVGLLRSPDTSSIENLPSFYTLPQDYTPIPIPSKLTPAHPEAVLAIKASQMNSENDAAAGDDGYQVYQNEDIASQLHQQRRLSRAFREWQKYCMSLGDPHHQQDPILSPLVMVVGKAQHRYGQARLLRAPFTSIDDNGLIVRHCRQDTNGLVHPQYVVPPKDRPLQRLIVKTVHGHFHHGVNATYNELVKMFHWPGIRPMVAKVVTACGVCIKIRPRRLAIQGSTPKKIDRVPWSTIGVDHCGAYDNNGDKQKYLVVCTDLLTGYIDAEPTTSTTAMQLITAVKRIFSRSGIPRRICTDRGQAYLSGVFRLFTSTLNIQHHLVPPGSPHYGGKWERSHGPLNENLKMLRTTQSRLDWRTLVAEAVSLSNRRPRWSTISSWDLMHTYPQDQTQLCAPRPERLLEEWIEGFWEDDRARVRERLGDKAKEVNVGDHVYLRTPSPMKLGELARGPYVVEEVRGHTYLSTNKKIQQPLYKLITTK</sequence>
<name>A0A7J6LWX2_PERCH</name>
<dbReference type="Pfam" id="PF05380">
    <property type="entry name" value="Peptidase_A17"/>
    <property type="match status" value="1"/>
</dbReference>
<dbReference type="GO" id="GO:0003964">
    <property type="term" value="F:RNA-directed DNA polymerase activity"/>
    <property type="evidence" value="ECO:0007669"/>
    <property type="project" value="UniProtKB-KW"/>
</dbReference>
<dbReference type="SUPFAM" id="SSF56672">
    <property type="entry name" value="DNA/RNA polymerases"/>
    <property type="match status" value="1"/>
</dbReference>
<dbReference type="Pfam" id="PF00665">
    <property type="entry name" value="rve"/>
    <property type="match status" value="1"/>
</dbReference>
<dbReference type="PROSITE" id="PS00141">
    <property type="entry name" value="ASP_PROTEASE"/>
    <property type="match status" value="1"/>
</dbReference>
<comment type="caution">
    <text evidence="9">The sequence shown here is derived from an EMBL/GenBank/DDBJ whole genome shotgun (WGS) entry which is preliminary data.</text>
</comment>
<dbReference type="InterPro" id="IPR021109">
    <property type="entry name" value="Peptidase_aspartic_dom_sf"/>
</dbReference>
<dbReference type="Gene3D" id="2.40.70.10">
    <property type="entry name" value="Acid Proteases"/>
    <property type="match status" value="1"/>
</dbReference>
<evidence type="ECO:0000256" key="2">
    <source>
        <dbReference type="ARBA" id="ARBA00022695"/>
    </source>
</evidence>
<gene>
    <name evidence="9" type="ORF">FOL47_005556</name>
</gene>
<dbReference type="InterPro" id="IPR050951">
    <property type="entry name" value="Retrovirus_Pol_polyprotein"/>
</dbReference>
<dbReference type="Proteomes" id="UP000591131">
    <property type="component" value="Unassembled WGS sequence"/>
</dbReference>
<keyword evidence="3" id="KW-0540">Nuclease</keyword>
<evidence type="ECO:0000256" key="6">
    <source>
        <dbReference type="ARBA" id="ARBA00022918"/>
    </source>
</evidence>
<evidence type="ECO:0000256" key="4">
    <source>
        <dbReference type="ARBA" id="ARBA00022759"/>
    </source>
</evidence>